<gene>
    <name evidence="11" type="ORF">B4U80_00156</name>
</gene>
<evidence type="ECO:0000256" key="3">
    <source>
        <dbReference type="ARBA" id="ARBA00022679"/>
    </source>
</evidence>
<dbReference type="GO" id="GO:0019367">
    <property type="term" value="P:fatty acid elongation, saturated fatty acid"/>
    <property type="evidence" value="ECO:0007669"/>
    <property type="project" value="TreeGrafter"/>
</dbReference>
<dbReference type="PANTHER" id="PTHR11157:SF17">
    <property type="entry name" value="ELONGATION OF VERY LONG CHAIN FATTY ACIDS PROTEIN 6"/>
    <property type="match status" value="1"/>
</dbReference>
<dbReference type="GO" id="GO:0030148">
    <property type="term" value="P:sphingolipid biosynthetic process"/>
    <property type="evidence" value="ECO:0007669"/>
    <property type="project" value="TreeGrafter"/>
</dbReference>
<sequence length="242" mass="27831">MNVSKDWSKFPGIPLTFSFEANFDMKAGQRWMKNNLHFPIIISIIYVIMVFAGRRVMQNRKAFDLRTALFLWSLSLAIFSLFGTIRVLPEILHVISSKGIVHSFCVSSFKEDIRVVFWIWLFVWSKVAELVDTAFVILRKQKFIHLHWIHHALTLIYAFMVCAHFPGFTRWLVAMNFSVHVCMYSYYALRAVGVRTPKFLSVMITSSQIAQMIAGCVVCCTSFAMFLMGKKCENNNVIGTCG</sequence>
<accession>A0A443SJH5</accession>
<keyword evidence="6 10" id="KW-1133">Transmembrane helix</keyword>
<evidence type="ECO:0000256" key="2">
    <source>
        <dbReference type="ARBA" id="ARBA00022516"/>
    </source>
</evidence>
<evidence type="ECO:0000256" key="1">
    <source>
        <dbReference type="ARBA" id="ARBA00004141"/>
    </source>
</evidence>
<dbReference type="EC" id="2.3.1.199" evidence="10"/>
<proteinExistence type="inferred from homology"/>
<keyword evidence="12" id="KW-1185">Reference proteome</keyword>
<dbReference type="GO" id="GO:0009922">
    <property type="term" value="F:fatty acid elongase activity"/>
    <property type="evidence" value="ECO:0007669"/>
    <property type="project" value="UniProtKB-EC"/>
</dbReference>
<evidence type="ECO:0000256" key="8">
    <source>
        <dbReference type="ARBA" id="ARBA00023136"/>
    </source>
</evidence>
<feature type="transmembrane region" description="Helical" evidence="10">
    <location>
        <begin position="117"/>
        <end position="138"/>
    </location>
</feature>
<dbReference type="GO" id="GO:0005789">
    <property type="term" value="C:endoplasmic reticulum membrane"/>
    <property type="evidence" value="ECO:0007669"/>
    <property type="project" value="TreeGrafter"/>
</dbReference>
<evidence type="ECO:0000256" key="6">
    <source>
        <dbReference type="ARBA" id="ARBA00022989"/>
    </source>
</evidence>
<comment type="catalytic activity">
    <reaction evidence="10">
        <text>a very-long-chain acyl-CoA + malonyl-CoA + H(+) = a very-long-chain 3-oxoacyl-CoA + CO2 + CoA</text>
        <dbReference type="Rhea" id="RHEA:32727"/>
        <dbReference type="ChEBI" id="CHEBI:15378"/>
        <dbReference type="ChEBI" id="CHEBI:16526"/>
        <dbReference type="ChEBI" id="CHEBI:57287"/>
        <dbReference type="ChEBI" id="CHEBI:57384"/>
        <dbReference type="ChEBI" id="CHEBI:90725"/>
        <dbReference type="ChEBI" id="CHEBI:90736"/>
        <dbReference type="EC" id="2.3.1.199"/>
    </reaction>
</comment>
<evidence type="ECO:0000313" key="12">
    <source>
        <dbReference type="Proteomes" id="UP000288716"/>
    </source>
</evidence>
<comment type="subcellular location">
    <subcellularLocation>
        <location evidence="1">Membrane</location>
        <topology evidence="1">Multi-pass membrane protein</topology>
    </subcellularLocation>
</comment>
<keyword evidence="8 10" id="KW-0472">Membrane</keyword>
<evidence type="ECO:0000256" key="4">
    <source>
        <dbReference type="ARBA" id="ARBA00022692"/>
    </source>
</evidence>
<keyword evidence="7 10" id="KW-0443">Lipid metabolism</keyword>
<organism evidence="11 12">
    <name type="scientific">Leptotrombidium deliense</name>
    <dbReference type="NCBI Taxonomy" id="299467"/>
    <lineage>
        <taxon>Eukaryota</taxon>
        <taxon>Metazoa</taxon>
        <taxon>Ecdysozoa</taxon>
        <taxon>Arthropoda</taxon>
        <taxon>Chelicerata</taxon>
        <taxon>Arachnida</taxon>
        <taxon>Acari</taxon>
        <taxon>Acariformes</taxon>
        <taxon>Trombidiformes</taxon>
        <taxon>Prostigmata</taxon>
        <taxon>Anystina</taxon>
        <taxon>Parasitengona</taxon>
        <taxon>Trombiculoidea</taxon>
        <taxon>Trombiculidae</taxon>
        <taxon>Leptotrombidium</taxon>
    </lineage>
</organism>
<keyword evidence="2 10" id="KW-0444">Lipid biosynthesis</keyword>
<keyword evidence="5 10" id="KW-0276">Fatty acid metabolism</keyword>
<keyword evidence="4 10" id="KW-0812">Transmembrane</keyword>
<evidence type="ECO:0000313" key="11">
    <source>
        <dbReference type="EMBL" id="RWS27684.1"/>
    </source>
</evidence>
<dbReference type="GO" id="GO:0034626">
    <property type="term" value="P:fatty acid elongation, polyunsaturated fatty acid"/>
    <property type="evidence" value="ECO:0007669"/>
    <property type="project" value="TreeGrafter"/>
</dbReference>
<comment type="similarity">
    <text evidence="10">Belongs to the ELO family.</text>
</comment>
<dbReference type="GO" id="GO:0042761">
    <property type="term" value="P:very long-chain fatty acid biosynthetic process"/>
    <property type="evidence" value="ECO:0007669"/>
    <property type="project" value="TreeGrafter"/>
</dbReference>
<dbReference type="OrthoDB" id="6495762at2759"/>
<dbReference type="InterPro" id="IPR002076">
    <property type="entry name" value="ELO_fam"/>
</dbReference>
<evidence type="ECO:0000256" key="10">
    <source>
        <dbReference type="RuleBase" id="RU361115"/>
    </source>
</evidence>
<name>A0A443SJH5_9ACAR</name>
<feature type="transmembrane region" description="Helical" evidence="10">
    <location>
        <begin position="145"/>
        <end position="166"/>
    </location>
</feature>
<dbReference type="AlphaFoldDB" id="A0A443SJH5"/>
<feature type="transmembrane region" description="Helical" evidence="10">
    <location>
        <begin position="36"/>
        <end position="57"/>
    </location>
</feature>
<keyword evidence="9 10" id="KW-0275">Fatty acid biosynthesis</keyword>
<feature type="transmembrane region" description="Helical" evidence="10">
    <location>
        <begin position="69"/>
        <end position="88"/>
    </location>
</feature>
<evidence type="ECO:0000256" key="7">
    <source>
        <dbReference type="ARBA" id="ARBA00023098"/>
    </source>
</evidence>
<feature type="non-terminal residue" evidence="11">
    <location>
        <position position="242"/>
    </location>
</feature>
<dbReference type="GO" id="GO:0034625">
    <property type="term" value="P:fatty acid elongation, monounsaturated fatty acid"/>
    <property type="evidence" value="ECO:0007669"/>
    <property type="project" value="TreeGrafter"/>
</dbReference>
<evidence type="ECO:0000256" key="5">
    <source>
        <dbReference type="ARBA" id="ARBA00022832"/>
    </source>
</evidence>
<dbReference type="VEuPathDB" id="VectorBase:LDEU004357"/>
<dbReference type="Pfam" id="PF01151">
    <property type="entry name" value="ELO"/>
    <property type="match status" value="1"/>
</dbReference>
<comment type="caution">
    <text evidence="11">The sequence shown here is derived from an EMBL/GenBank/DDBJ whole genome shotgun (WGS) entry which is preliminary data.</text>
</comment>
<protein>
    <recommendedName>
        <fullName evidence="10">Elongation of very long chain fatty acids protein</fullName>
        <ecNumber evidence="10">2.3.1.199</ecNumber>
    </recommendedName>
    <alternativeName>
        <fullName evidence="10">Very-long-chain 3-oxoacyl-CoA synthase</fullName>
    </alternativeName>
</protein>
<evidence type="ECO:0000256" key="9">
    <source>
        <dbReference type="ARBA" id="ARBA00023160"/>
    </source>
</evidence>
<reference evidence="11 12" key="1">
    <citation type="journal article" date="2018" name="Gigascience">
        <title>Genomes of trombidid mites reveal novel predicted allergens and laterally-transferred genes associated with secondary metabolism.</title>
        <authorList>
            <person name="Dong X."/>
            <person name="Chaisiri K."/>
            <person name="Xia D."/>
            <person name="Armstrong S.D."/>
            <person name="Fang Y."/>
            <person name="Donnelly M.J."/>
            <person name="Kadowaki T."/>
            <person name="McGarry J.W."/>
            <person name="Darby A.C."/>
            <person name="Makepeace B.L."/>
        </authorList>
    </citation>
    <scope>NUCLEOTIDE SEQUENCE [LARGE SCALE GENOMIC DNA]</scope>
    <source>
        <strain evidence="11">UoL-UT</strain>
    </source>
</reference>
<feature type="transmembrane region" description="Helical" evidence="10">
    <location>
        <begin position="172"/>
        <end position="189"/>
    </location>
</feature>
<feature type="transmembrane region" description="Helical" evidence="10">
    <location>
        <begin position="209"/>
        <end position="228"/>
    </location>
</feature>
<dbReference type="STRING" id="299467.A0A443SJH5"/>
<dbReference type="Proteomes" id="UP000288716">
    <property type="component" value="Unassembled WGS sequence"/>
</dbReference>
<keyword evidence="3 10" id="KW-0808">Transferase</keyword>
<dbReference type="PANTHER" id="PTHR11157">
    <property type="entry name" value="FATTY ACID ACYL TRANSFERASE-RELATED"/>
    <property type="match status" value="1"/>
</dbReference>
<dbReference type="EMBL" id="NCKV01001840">
    <property type="protein sequence ID" value="RWS27684.1"/>
    <property type="molecule type" value="Genomic_DNA"/>
</dbReference>